<accession>A0AC34QG96</accession>
<sequence length="677" mass="78898">MDKHFHGQSYADLARDFTAENFDPDQFASIVKSSGARYFVLTSKHHEGFTLWPSKTSWNWNSVDFGPKRDLVADLKTAIIKQKIHFGLYFSQFEWFNPLYINDGTNNRTDYVDQVSYPQMLEIVNNYEPEVVWSDGDWDRSDTYWKSKEFLAWLYNESCNGNLLLNIGPDKYGRIPPIFEDRLRALGDFVNTHQEAIFGTKPWIQQTDSDSIWYTSSLKDSSGLKSDRIFNPQTQANTIIYAWILDFPKNNLIELPSVKFTNQIQVQLLGTDIKLPATMGRKGLLVDLRGVHWTRARYFVLTSKHHEGFTLWPSKSSWNWNSVDFGPKRDLVADLKTAITKQQLHFGLYFSQYSWFHSLYVSDEKLNQTNYVQQVSYPQMLEIVNNYEPEVVWSDGDWDRSDIYWKSKEFLAWLYNQSPVKDKVVVNDRWGAGIMGKHGGFLTFSDHYDPGRLLKRKWENCMTLDKKSWGYRRDMTAVDVHTVKELIVQLIRTISCGGNLLLNVGPDKYGRIVPIFEDRLKQLGDFVNTHQEAIFGTKPWIHQTDSDSIWYTSSLKDSFGLRHDRVFNPQTQANTIIYAWILEFPKDNRVELPSVKFTDQIRVQLLGTDIKLPRKQGPKGLLVDLSGVHWTSFPSLDAFILKIEFAGRSHHNPLKHHHNNHKNETKQLWKELWSAIH</sequence>
<protein>
    <submittedName>
        <fullName evidence="2">Alpha-L-fucosidase</fullName>
    </submittedName>
</protein>
<evidence type="ECO:0000313" key="1">
    <source>
        <dbReference type="Proteomes" id="UP000887576"/>
    </source>
</evidence>
<name>A0AC34QG96_9BILA</name>
<evidence type="ECO:0000313" key="2">
    <source>
        <dbReference type="WBParaSite" id="JU765_v2.g15984.t1"/>
    </source>
</evidence>
<dbReference type="Proteomes" id="UP000887576">
    <property type="component" value="Unplaced"/>
</dbReference>
<dbReference type="WBParaSite" id="JU765_v2.g15984.t1">
    <property type="protein sequence ID" value="JU765_v2.g15984.t1"/>
    <property type="gene ID" value="JU765_v2.g15984"/>
</dbReference>
<reference evidence="2" key="1">
    <citation type="submission" date="2022-11" db="UniProtKB">
        <authorList>
            <consortium name="WormBaseParasite"/>
        </authorList>
    </citation>
    <scope>IDENTIFICATION</scope>
</reference>
<proteinExistence type="predicted"/>
<organism evidence="1 2">
    <name type="scientific">Panagrolaimus sp. JU765</name>
    <dbReference type="NCBI Taxonomy" id="591449"/>
    <lineage>
        <taxon>Eukaryota</taxon>
        <taxon>Metazoa</taxon>
        <taxon>Ecdysozoa</taxon>
        <taxon>Nematoda</taxon>
        <taxon>Chromadorea</taxon>
        <taxon>Rhabditida</taxon>
        <taxon>Tylenchina</taxon>
        <taxon>Panagrolaimomorpha</taxon>
        <taxon>Panagrolaimoidea</taxon>
        <taxon>Panagrolaimidae</taxon>
        <taxon>Panagrolaimus</taxon>
    </lineage>
</organism>